<evidence type="ECO:0000313" key="11">
    <source>
        <dbReference type="Proteomes" id="UP000194141"/>
    </source>
</evidence>
<comment type="caution">
    <text evidence="10">The sequence shown here is derived from an EMBL/GenBank/DDBJ whole genome shotgun (WGS) entry which is preliminary data.</text>
</comment>
<dbReference type="PRINTS" id="PR00415">
    <property type="entry name" value="ACONITASE"/>
</dbReference>
<accession>A0A1X4Y015</accession>
<dbReference type="InterPro" id="IPR011826">
    <property type="entry name" value="HAcnase/IPMdehydase_lsu_prok"/>
</dbReference>
<evidence type="ECO:0000256" key="2">
    <source>
        <dbReference type="ARBA" id="ARBA00022485"/>
    </source>
</evidence>
<keyword evidence="11" id="KW-1185">Reference proteome</keyword>
<dbReference type="Pfam" id="PF00330">
    <property type="entry name" value="Aconitase"/>
    <property type="match status" value="1"/>
</dbReference>
<dbReference type="InterPro" id="IPR018136">
    <property type="entry name" value="Aconitase_4Fe-4S_BS"/>
</dbReference>
<evidence type="ECO:0000256" key="7">
    <source>
        <dbReference type="ARBA" id="ARBA00023304"/>
    </source>
</evidence>
<keyword evidence="2 8" id="KW-0004">4Fe-4S</keyword>
<keyword evidence="7 8" id="KW-0100">Branched-chain amino acid biosynthesis</keyword>
<dbReference type="GO" id="GO:0046872">
    <property type="term" value="F:metal ion binding"/>
    <property type="evidence" value="ECO:0007669"/>
    <property type="project" value="UniProtKB-KW"/>
</dbReference>
<feature type="binding site" evidence="8">
    <location>
        <position position="361"/>
    </location>
    <ligand>
        <name>[4Fe-4S] cluster</name>
        <dbReference type="ChEBI" id="CHEBI:49883"/>
    </ligand>
</feature>
<evidence type="ECO:0000256" key="5">
    <source>
        <dbReference type="ARBA" id="ARBA00023014"/>
    </source>
</evidence>
<dbReference type="SUPFAM" id="SSF53732">
    <property type="entry name" value="Aconitase iron-sulfur domain"/>
    <property type="match status" value="1"/>
</dbReference>
<dbReference type="EC" id="4.2.1.33" evidence="8"/>
<dbReference type="PROSITE" id="PS00450">
    <property type="entry name" value="ACONITASE_1"/>
    <property type="match status" value="1"/>
</dbReference>
<protein>
    <recommendedName>
        <fullName evidence="8">3-isopropylmalate dehydratase large subunit</fullName>
        <ecNumber evidence="8">4.2.1.33</ecNumber>
    </recommendedName>
    <alternativeName>
        <fullName evidence="8">Alpha-IPM isomerase</fullName>
        <shortName evidence="8">IPMI</shortName>
    </alternativeName>
    <alternativeName>
        <fullName evidence="8">Isopropylmalate isomerase</fullName>
    </alternativeName>
</protein>
<dbReference type="GO" id="GO:0051539">
    <property type="term" value="F:4 iron, 4 sulfur cluster binding"/>
    <property type="evidence" value="ECO:0007669"/>
    <property type="project" value="UniProtKB-KW"/>
</dbReference>
<keyword evidence="6 8" id="KW-0456">Lyase</keyword>
<sequence length="422" mass="45615">MGKMTISQKILAKHASKEFVKPGEIILADVDLAFANDVTAPIVIKFVNDLGGVIANKDKIALIPDHFTPNKDINSANQCKTMRDFVKQNDIKHYFESGEVGIEHALLPEQGFIKPGMLIVGADSHTCTHGAFGAFATGMGSSDVGFAFVTGKSWFRVPESIKFIINGKKNKWVSGKDFILKIIGTIGVDGALYKSMEFCGSAIGDLSMDDRMTMCNMAVEAGGKNGIIQADKTTINYLQERNITNYEIFQSDEDAEYASVYEFDSANIEPQVAFPHLPENAKGISEVKEDIKIDQAFIGSCTNGRISDLRIAAQILKNNKVAKYVRLIIIPATVEIYKQALKEGLFDIFLDSGAVISTPTCGPCLGGHMGILADGEVAISTSNRNFVGRMGSPKSFVYLANPAVVAASAIAGKIINPDEVIK</sequence>
<dbReference type="InterPro" id="IPR011823">
    <property type="entry name" value="IsopropMal_deHydtase_lsu_bac"/>
</dbReference>
<dbReference type="OrthoDB" id="9764318at2"/>
<dbReference type="CDD" id="cd01583">
    <property type="entry name" value="IPMI"/>
    <property type="match status" value="1"/>
</dbReference>
<organism evidence="10 11">
    <name type="scientific">Desulfurella amilsii</name>
    <dbReference type="NCBI Taxonomy" id="1562698"/>
    <lineage>
        <taxon>Bacteria</taxon>
        <taxon>Pseudomonadati</taxon>
        <taxon>Campylobacterota</taxon>
        <taxon>Desulfurellia</taxon>
        <taxon>Desulfurellales</taxon>
        <taxon>Desulfurellaceae</taxon>
        <taxon>Desulfurella</taxon>
    </lineage>
</organism>
<evidence type="ECO:0000256" key="1">
    <source>
        <dbReference type="ARBA" id="ARBA00022430"/>
    </source>
</evidence>
<dbReference type="PANTHER" id="PTHR43822">
    <property type="entry name" value="HOMOACONITASE, MITOCHONDRIAL-RELATED"/>
    <property type="match status" value="1"/>
</dbReference>
<evidence type="ECO:0000256" key="6">
    <source>
        <dbReference type="ARBA" id="ARBA00023239"/>
    </source>
</evidence>
<reference evidence="10 11" key="1">
    <citation type="journal article" date="2017" name="Front. Microbiol.">
        <title>Genome Sequence of Desulfurella amilsii Strain TR1 and Comparative Genomics of Desulfurellaceae Family.</title>
        <authorList>
            <person name="Florentino A.P."/>
            <person name="Stams A.J."/>
            <person name="Sanchez-Andrea I."/>
        </authorList>
    </citation>
    <scope>NUCLEOTIDE SEQUENCE [LARGE SCALE GENOMIC DNA]</scope>
    <source>
        <strain evidence="10 11">TR1</strain>
    </source>
</reference>
<comment type="pathway">
    <text evidence="8">Amino-acid biosynthesis; L-leucine biosynthesis; L-leucine from 3-methyl-2-oxobutanoate: step 2/4.</text>
</comment>
<dbReference type="UniPathway" id="UPA00048">
    <property type="reaction ID" value="UER00071"/>
</dbReference>
<comment type="similarity">
    <text evidence="8">Belongs to the aconitase/IPM isomerase family. LeuC type 2 subfamily.</text>
</comment>
<comment type="function">
    <text evidence="8">Catalyzes the isomerization between 2-isopropylmalate and 3-isopropylmalate, via the formation of 2-isopropylmaleate.</text>
</comment>
<keyword evidence="1 8" id="KW-0432">Leucine biosynthesis</keyword>
<evidence type="ECO:0000256" key="3">
    <source>
        <dbReference type="ARBA" id="ARBA00022723"/>
    </source>
</evidence>
<feature type="binding site" evidence="8">
    <location>
        <position position="301"/>
    </location>
    <ligand>
        <name>[4Fe-4S] cluster</name>
        <dbReference type="ChEBI" id="CHEBI:49883"/>
    </ligand>
</feature>
<keyword evidence="8" id="KW-0028">Amino-acid biosynthesis</keyword>
<dbReference type="RefSeq" id="WP_086033055.1">
    <property type="nucleotide sequence ID" value="NZ_MDSU01000001.1"/>
</dbReference>
<dbReference type="InterPro" id="IPR006251">
    <property type="entry name" value="Homoacnase/IPMdehydase_lsu"/>
</dbReference>
<dbReference type="InterPro" id="IPR015931">
    <property type="entry name" value="Acnase/IPM_dHydase_lsu_aba_1/3"/>
</dbReference>
<dbReference type="STRING" id="1562698.DESAMIL20_245"/>
<name>A0A1X4Y015_9BACT</name>
<dbReference type="InterPro" id="IPR033941">
    <property type="entry name" value="IPMI_cat"/>
</dbReference>
<keyword evidence="3 8" id="KW-0479">Metal-binding</keyword>
<dbReference type="NCBIfam" id="TIGR02083">
    <property type="entry name" value="LEU2"/>
    <property type="match status" value="1"/>
</dbReference>
<dbReference type="HAMAP" id="MF_01027">
    <property type="entry name" value="LeuC_type2"/>
    <property type="match status" value="1"/>
</dbReference>
<dbReference type="InterPro" id="IPR001030">
    <property type="entry name" value="Acoase/IPM_deHydtase_lsu_aba"/>
</dbReference>
<comment type="cofactor">
    <cofactor evidence="8">
        <name>[4Fe-4S] cluster</name>
        <dbReference type="ChEBI" id="CHEBI:49883"/>
    </cofactor>
    <text evidence="8">Binds 1 [4Fe-4S] cluster per subunit.</text>
</comment>
<dbReference type="Gene3D" id="3.30.499.10">
    <property type="entry name" value="Aconitase, domain 3"/>
    <property type="match status" value="2"/>
</dbReference>
<keyword evidence="4 8" id="KW-0408">Iron</keyword>
<gene>
    <name evidence="8" type="primary">leuC</name>
    <name evidence="10" type="ORF">DESAMIL20_245</name>
</gene>
<dbReference type="NCBIfam" id="TIGR02086">
    <property type="entry name" value="IPMI_arch"/>
    <property type="match status" value="1"/>
</dbReference>
<dbReference type="PANTHER" id="PTHR43822:SF16">
    <property type="entry name" value="3-ISOPROPYLMALATE DEHYDRATASE LARGE SUBUNIT 2"/>
    <property type="match status" value="1"/>
</dbReference>
<feature type="domain" description="Aconitase/3-isopropylmalate dehydratase large subunit alpha/beta/alpha" evidence="9">
    <location>
        <begin position="8"/>
        <end position="412"/>
    </location>
</feature>
<dbReference type="PROSITE" id="PS01244">
    <property type="entry name" value="ACONITASE_2"/>
    <property type="match status" value="1"/>
</dbReference>
<dbReference type="Proteomes" id="UP000194141">
    <property type="component" value="Unassembled WGS sequence"/>
</dbReference>
<dbReference type="GO" id="GO:0009098">
    <property type="term" value="P:L-leucine biosynthetic process"/>
    <property type="evidence" value="ECO:0007669"/>
    <property type="project" value="UniProtKB-UniRule"/>
</dbReference>
<dbReference type="AlphaFoldDB" id="A0A1X4Y015"/>
<evidence type="ECO:0000256" key="8">
    <source>
        <dbReference type="HAMAP-Rule" id="MF_01027"/>
    </source>
</evidence>
<dbReference type="InterPro" id="IPR050067">
    <property type="entry name" value="IPM_dehydratase_rel_enz"/>
</dbReference>
<proteinExistence type="inferred from homology"/>
<evidence type="ECO:0000259" key="9">
    <source>
        <dbReference type="Pfam" id="PF00330"/>
    </source>
</evidence>
<dbReference type="NCBIfam" id="NF001614">
    <property type="entry name" value="PRK00402.1"/>
    <property type="match status" value="1"/>
</dbReference>
<keyword evidence="5 8" id="KW-0411">Iron-sulfur</keyword>
<comment type="subunit">
    <text evidence="8">Heterodimer of LeuC and LeuD.</text>
</comment>
<evidence type="ECO:0000256" key="4">
    <source>
        <dbReference type="ARBA" id="ARBA00023004"/>
    </source>
</evidence>
<dbReference type="EMBL" id="MDSU01000001">
    <property type="protein sequence ID" value="OSS43137.1"/>
    <property type="molecule type" value="Genomic_DNA"/>
</dbReference>
<comment type="catalytic activity">
    <reaction evidence="8">
        <text>(2R,3S)-3-isopropylmalate = (2S)-2-isopropylmalate</text>
        <dbReference type="Rhea" id="RHEA:32287"/>
        <dbReference type="ChEBI" id="CHEBI:1178"/>
        <dbReference type="ChEBI" id="CHEBI:35121"/>
        <dbReference type="EC" id="4.2.1.33"/>
    </reaction>
</comment>
<evidence type="ECO:0000313" key="10">
    <source>
        <dbReference type="EMBL" id="OSS43137.1"/>
    </source>
</evidence>
<dbReference type="InterPro" id="IPR036008">
    <property type="entry name" value="Aconitase_4Fe-4S_dom"/>
</dbReference>
<dbReference type="NCBIfam" id="TIGR01343">
    <property type="entry name" value="hacA_fam"/>
    <property type="match status" value="1"/>
</dbReference>
<feature type="binding site" evidence="8">
    <location>
        <position position="364"/>
    </location>
    <ligand>
        <name>[4Fe-4S] cluster</name>
        <dbReference type="ChEBI" id="CHEBI:49883"/>
    </ligand>
</feature>
<dbReference type="GO" id="GO:0003861">
    <property type="term" value="F:3-isopropylmalate dehydratase activity"/>
    <property type="evidence" value="ECO:0007669"/>
    <property type="project" value="UniProtKB-UniRule"/>
</dbReference>